<reference evidence="1" key="1">
    <citation type="submission" date="2019-12" db="EMBL/GenBank/DDBJ databases">
        <title>Clostridiaceae gen. nov. sp. nov., isolated from sediment in Xinjiang, China.</title>
        <authorList>
            <person name="Zhang R."/>
        </authorList>
    </citation>
    <scope>NUCLEOTIDE SEQUENCE</scope>
    <source>
        <strain evidence="1">D2Q-11</strain>
    </source>
</reference>
<proteinExistence type="predicted"/>
<protein>
    <recommendedName>
        <fullName evidence="3">Transposase</fullName>
    </recommendedName>
</protein>
<dbReference type="RefSeq" id="WP_203365454.1">
    <property type="nucleotide sequence ID" value="NZ_WSFT01000016.1"/>
</dbReference>
<dbReference type="AlphaFoldDB" id="A0A942Z6F7"/>
<comment type="caution">
    <text evidence="1">The sequence shown here is derived from an EMBL/GenBank/DDBJ whole genome shotgun (WGS) entry which is preliminary data.</text>
</comment>
<evidence type="ECO:0008006" key="3">
    <source>
        <dbReference type="Google" id="ProtNLM"/>
    </source>
</evidence>
<keyword evidence="2" id="KW-1185">Reference proteome</keyword>
<evidence type="ECO:0000313" key="1">
    <source>
        <dbReference type="EMBL" id="MBS4537532.1"/>
    </source>
</evidence>
<accession>A0A942Z6F7</accession>
<dbReference type="Proteomes" id="UP000724672">
    <property type="component" value="Unassembled WGS sequence"/>
</dbReference>
<sequence length="56" mass="6442">MPKDNKRNKHYSKELKESVIKRLEQPTNDTVTSLSNELGIPRTTIYIICIIPLTLS</sequence>
<dbReference type="EMBL" id="WSFT01000016">
    <property type="protein sequence ID" value="MBS4537532.1"/>
    <property type="molecule type" value="Genomic_DNA"/>
</dbReference>
<gene>
    <name evidence="1" type="ORF">GOQ27_03605</name>
</gene>
<name>A0A942Z6F7_9FIRM</name>
<evidence type="ECO:0000313" key="2">
    <source>
        <dbReference type="Proteomes" id="UP000724672"/>
    </source>
</evidence>
<organism evidence="1 2">
    <name type="scientific">Anaeromonas frigoriresistens</name>
    <dbReference type="NCBI Taxonomy" id="2683708"/>
    <lineage>
        <taxon>Bacteria</taxon>
        <taxon>Bacillati</taxon>
        <taxon>Bacillota</taxon>
        <taxon>Tissierellia</taxon>
        <taxon>Tissierellales</taxon>
        <taxon>Thermohalobacteraceae</taxon>
        <taxon>Anaeromonas</taxon>
    </lineage>
</organism>